<evidence type="ECO:0000313" key="4">
    <source>
        <dbReference type="Proteomes" id="UP000298663"/>
    </source>
</evidence>
<organism evidence="3 4">
    <name type="scientific">Steinernema carpocapsae</name>
    <name type="common">Entomopathogenic nematode</name>
    <dbReference type="NCBI Taxonomy" id="34508"/>
    <lineage>
        <taxon>Eukaryota</taxon>
        <taxon>Metazoa</taxon>
        <taxon>Ecdysozoa</taxon>
        <taxon>Nematoda</taxon>
        <taxon>Chromadorea</taxon>
        <taxon>Rhabditida</taxon>
        <taxon>Tylenchina</taxon>
        <taxon>Panagrolaimomorpha</taxon>
        <taxon>Strongyloidoidea</taxon>
        <taxon>Steinernematidae</taxon>
        <taxon>Steinernema</taxon>
    </lineage>
</organism>
<dbReference type="Pfam" id="PF13551">
    <property type="entry name" value="HTH_29"/>
    <property type="match status" value="1"/>
</dbReference>
<keyword evidence="4" id="KW-1185">Reference proteome</keyword>
<feature type="region of interest" description="Disordered" evidence="2">
    <location>
        <begin position="73"/>
        <end position="100"/>
    </location>
</feature>
<evidence type="ECO:0008006" key="5">
    <source>
        <dbReference type="Google" id="ProtNLM"/>
    </source>
</evidence>
<dbReference type="GO" id="GO:0005634">
    <property type="term" value="C:nucleus"/>
    <property type="evidence" value="ECO:0007669"/>
    <property type="project" value="UniProtKB-SubCell"/>
</dbReference>
<accession>A0A4U5NHT2</accession>
<dbReference type="OrthoDB" id="5867379at2759"/>
<dbReference type="InterPro" id="IPR036388">
    <property type="entry name" value="WH-like_DNA-bd_sf"/>
</dbReference>
<sequence length="100" mass="11514">MVNEETRAAVVALHKQGMRNPAIVKMLDLHRNKVKRIVDRFEATGEIKDRHRSGRPRTARTAIFRKAIKAKIQRNPARSTRKLAKEHGNTESAMERSARF</sequence>
<evidence type="ECO:0000313" key="3">
    <source>
        <dbReference type="EMBL" id="TKR82273.1"/>
    </source>
</evidence>
<evidence type="ECO:0000256" key="2">
    <source>
        <dbReference type="SAM" id="MobiDB-lite"/>
    </source>
</evidence>
<dbReference type="SUPFAM" id="SSF46689">
    <property type="entry name" value="Homeodomain-like"/>
    <property type="match status" value="1"/>
</dbReference>
<comment type="caution">
    <text evidence="3">The sequence shown here is derived from an EMBL/GenBank/DDBJ whole genome shotgun (WGS) entry which is preliminary data.</text>
</comment>
<feature type="compositionally biased region" description="Basic and acidic residues" evidence="2">
    <location>
        <begin position="83"/>
        <end position="100"/>
    </location>
</feature>
<name>A0A4U5NHT2_STECR</name>
<dbReference type="EMBL" id="AZBU02000004">
    <property type="protein sequence ID" value="TKR82273.1"/>
    <property type="molecule type" value="Genomic_DNA"/>
</dbReference>
<reference evidence="3 4" key="2">
    <citation type="journal article" date="2019" name="G3 (Bethesda)">
        <title>Hybrid Assembly of the Genome of the Entomopathogenic Nematode Steinernema carpocapsae Identifies the X-Chromosome.</title>
        <authorList>
            <person name="Serra L."/>
            <person name="Macchietto M."/>
            <person name="Macias-Munoz A."/>
            <person name="McGill C.J."/>
            <person name="Rodriguez I.M."/>
            <person name="Rodriguez B."/>
            <person name="Murad R."/>
            <person name="Mortazavi A."/>
        </authorList>
    </citation>
    <scope>NUCLEOTIDE SEQUENCE [LARGE SCALE GENOMIC DNA]</scope>
    <source>
        <strain evidence="3 4">ALL</strain>
    </source>
</reference>
<evidence type="ECO:0000256" key="1">
    <source>
        <dbReference type="ARBA" id="ARBA00004123"/>
    </source>
</evidence>
<dbReference type="Proteomes" id="UP000298663">
    <property type="component" value="Unassembled WGS sequence"/>
</dbReference>
<protein>
    <recommendedName>
        <fullName evidence="5">Paired domain-containing protein</fullName>
    </recommendedName>
</protein>
<comment type="subcellular location">
    <subcellularLocation>
        <location evidence="1">Nucleus</location>
    </subcellularLocation>
</comment>
<dbReference type="InterPro" id="IPR009057">
    <property type="entry name" value="Homeodomain-like_sf"/>
</dbReference>
<dbReference type="AlphaFoldDB" id="A0A4U5NHT2"/>
<dbReference type="STRING" id="34508.A0A4U5NHT2"/>
<dbReference type="Gene3D" id="1.10.10.10">
    <property type="entry name" value="Winged helix-like DNA-binding domain superfamily/Winged helix DNA-binding domain"/>
    <property type="match status" value="1"/>
</dbReference>
<reference evidence="3 4" key="1">
    <citation type="journal article" date="2015" name="Genome Biol.">
        <title>Comparative genomics of Steinernema reveals deeply conserved gene regulatory networks.</title>
        <authorList>
            <person name="Dillman A.R."/>
            <person name="Macchietto M."/>
            <person name="Porter C.F."/>
            <person name="Rogers A."/>
            <person name="Williams B."/>
            <person name="Antoshechkin I."/>
            <person name="Lee M.M."/>
            <person name="Goodwin Z."/>
            <person name="Lu X."/>
            <person name="Lewis E.E."/>
            <person name="Goodrich-Blair H."/>
            <person name="Stock S.P."/>
            <person name="Adams B.J."/>
            <person name="Sternberg P.W."/>
            <person name="Mortazavi A."/>
        </authorList>
    </citation>
    <scope>NUCLEOTIDE SEQUENCE [LARGE SCALE GENOMIC DNA]</scope>
    <source>
        <strain evidence="3 4">ALL</strain>
    </source>
</reference>
<proteinExistence type="predicted"/>
<gene>
    <name evidence="3" type="ORF">L596_016019</name>
</gene>